<feature type="compositionally biased region" description="Basic and acidic residues" evidence="4">
    <location>
        <begin position="1745"/>
        <end position="1762"/>
    </location>
</feature>
<evidence type="ECO:0000256" key="2">
    <source>
        <dbReference type="ARBA" id="ARBA00022614"/>
    </source>
</evidence>
<dbReference type="EMBL" id="JALJOQ010000047">
    <property type="protein sequence ID" value="KAK9804932.1"/>
    <property type="molecule type" value="Genomic_DNA"/>
</dbReference>
<proteinExistence type="predicted"/>
<protein>
    <recommendedName>
        <fullName evidence="5">Dynein regulatory complex subunit 7 MORN domain-containing protein</fullName>
    </recommendedName>
</protein>
<dbReference type="InterPro" id="IPR056291">
    <property type="entry name" value="MORN_DRC7"/>
</dbReference>
<keyword evidence="7" id="KW-1185">Reference proteome</keyword>
<dbReference type="Proteomes" id="UP001465755">
    <property type="component" value="Unassembled WGS sequence"/>
</dbReference>
<feature type="region of interest" description="Disordered" evidence="4">
    <location>
        <begin position="750"/>
        <end position="772"/>
    </location>
</feature>
<feature type="domain" description="Dynein regulatory complex subunit 7 MORN" evidence="5">
    <location>
        <begin position="979"/>
        <end position="1118"/>
    </location>
</feature>
<keyword evidence="2" id="KW-0433">Leucine-rich repeat</keyword>
<dbReference type="Gene3D" id="2.120.10.80">
    <property type="entry name" value="Kelch-type beta propeller"/>
    <property type="match status" value="1"/>
</dbReference>
<dbReference type="GO" id="GO:0031514">
    <property type="term" value="C:motile cilium"/>
    <property type="evidence" value="ECO:0007669"/>
    <property type="project" value="TreeGrafter"/>
</dbReference>
<dbReference type="SUPFAM" id="SSF52058">
    <property type="entry name" value="L domain-like"/>
    <property type="match status" value="1"/>
</dbReference>
<dbReference type="Pfam" id="PF13855">
    <property type="entry name" value="LRR_8"/>
    <property type="match status" value="1"/>
</dbReference>
<keyword evidence="3" id="KW-0677">Repeat</keyword>
<evidence type="ECO:0000256" key="1">
    <source>
        <dbReference type="ARBA" id="ARBA00004430"/>
    </source>
</evidence>
<name>A0AAW1P7W5_9CHLO</name>
<dbReference type="GO" id="GO:0048870">
    <property type="term" value="P:cell motility"/>
    <property type="evidence" value="ECO:0007669"/>
    <property type="project" value="TreeGrafter"/>
</dbReference>
<evidence type="ECO:0000256" key="4">
    <source>
        <dbReference type="SAM" id="MobiDB-lite"/>
    </source>
</evidence>
<dbReference type="InterPro" id="IPR015915">
    <property type="entry name" value="Kelch-typ_b-propeller"/>
</dbReference>
<dbReference type="PANTHER" id="PTHR35249">
    <property type="entry name" value="DYNEIN REGULATORY COMPLEX SUBUNIT 7"/>
    <property type="match status" value="1"/>
</dbReference>
<dbReference type="InterPro" id="IPR003591">
    <property type="entry name" value="Leu-rich_rpt_typical-subtyp"/>
</dbReference>
<comment type="caution">
    <text evidence="6">The sequence shown here is derived from an EMBL/GenBank/DDBJ whole genome shotgun (WGS) entry which is preliminary data.</text>
</comment>
<gene>
    <name evidence="6" type="ORF">WJX73_000485</name>
</gene>
<sequence>MPELNLSLLAQRLAEARDSGVLSLGYLELDKLPPELQDKAADVKLQSLSEADLSSNKLSELPPLALFKALQILRLKYNVFTRMPAALLGLPRLEVLEMAGNQLTQLDERILSVLPKLRELDVSNNQLTELPDAVRLDASSNMLSTVPAVLGASRTLKELNIRYNSQMDAMIAAKSEEGLSKLLSHLREVAEQERLAGIEALKPVGSQAGSFTEYRVKADAAQRQAGNQEPLDNRCWVRTGHSMVRMGNMLAVVGGTVLGIGEGQRTMDAFWATDDRMEWHRQEPPAGKDRPVTRDSHVCVANGNEMVMYSGRNQEGRRLNDVWTLDSATWHWKRVPTQGAVPPQRHSAVAAFHRRRLVVIGGCGAEGPMNDVWALDLAELPPSWKQVNTTGPRASLRQSAAFCLSGDTLYVHGGCGNFILGDLFALDLATLQWRELGLMGSPKLQGHTLTVHGDHLWICGGLDEGGNANTRLWRLDLKHCLSQRTTVRPVWTEMDVQLPMDNITHAHTAAFLLHGGRLEVIQSRVDAQLVAAHADDPSAAGAHWNILRSAPLESFAEKSIHAPVLPAGDTAKSARIGEQMKRDEAGNMAPSASTTSRVEAEMLDYVDSWTAKLQAEDPAHEMLPLILAPRNEMGVRKFVCTSMCPIRSEHPNLATLDGCCTFVADYIQYEVLQPLSAPPASLVSPSAMLQWQAGDSFDMANLLCCLLLGAGYDAFMAMQKAQQRPCVTSGPQKPLTQARAALEAQQPVQAEGAVNGAAPEATEASVAEGAAEALPVEEPAAPPAPPKPPLHAWVLVLKGKREVAQSFFVESSTGRAFPVGSAPYTGIQCLWNQHNVWVAMPGSCTSATMGAADTFELEQSSKWLCMLNHPAYQHTFEAGQTEGAWRKNKSSATMGGSKGGSGAGPSASTGSRTQSLGLTSHSMGATMKERKASMSAFAAHRPQVPPSQPPPAWHAQPGMPGPWVSAHAVTPDMVDKRCPTGARSRAYLRCTRDSFAWAGLHARWDGMIERISLYEDEERTQLEQTRELFLRRGDKLHERITRPTDGTVLELFGSGASGALTSLWTARDGRYEAHFQTRWRHDGLVRRAEMGNGKAVEEFQGRSDGLVYRSARFSARVPAGMTVEKTSVWASPIFLFDGGNQLERPIFKLGLSELKLQALVADLLQQAESSLVAIRAGEKETTGLVDLRRQQECGVRLAWPYPEADRDIQSKRALGPEQDANAGRSDYLAAFLPARLADSPSAVMTPEEGDFAKSKCMQALTTRLADRAELIKARKAALQTSISEHQVRQAEQALRDAIPYFSPWALPNGLMSLISIGRACEFYVQPASSIFLGFTASIQEVLAFPIQRTHLAQAVILNMDTTLLHCVLESEIDSYLDNLSRKPSSEHTAAAVRQLQEAKKLFEQLERSGEVRRHGTVLLTERSGKLSFTEEELLKTVGRDHLRQYHITFVSALPKPQAEALHLILDRQQRLHHQSQQAPRLVHDFYERSIGHALGMLGPDEAACPDRARQPMAVIVDNHYNAWAEGGATMGAPSQVVTVSPFRMGMQTDDSAEQGMSWAKHVVSECCASAAEHFDRVRGEAERVLNGHWCTDDDVFTSGTVLRPFERSSAVIRRCAEARQRTQHASGQPPLALQPASSALMPHMPALIPDPFPFLAPSVPRPPVPAPSQPLADPTPLQMAIIVESIREGLGPEVINRAVASGIRVPEFIRPTVAAVPEPHERPNPPLPGLQSEDSEEEAPPSPSPRERRETDGVASASDKRSVQSQSR</sequence>
<evidence type="ECO:0000313" key="7">
    <source>
        <dbReference type="Proteomes" id="UP001465755"/>
    </source>
</evidence>
<dbReference type="InterPro" id="IPR032675">
    <property type="entry name" value="LRR_dom_sf"/>
</dbReference>
<dbReference type="InterPro" id="IPR001611">
    <property type="entry name" value="Leu-rich_rpt"/>
</dbReference>
<evidence type="ECO:0000256" key="3">
    <source>
        <dbReference type="ARBA" id="ARBA00022737"/>
    </source>
</evidence>
<dbReference type="Pfam" id="PF24681">
    <property type="entry name" value="Kelch_KLHDC2_KLHL20_DRC7"/>
    <property type="match status" value="1"/>
</dbReference>
<dbReference type="SUPFAM" id="SSF117281">
    <property type="entry name" value="Kelch motif"/>
    <property type="match status" value="1"/>
</dbReference>
<comment type="subcellular location">
    <subcellularLocation>
        <location evidence="1">Cytoplasm</location>
        <location evidence="1">Cytoskeleton</location>
        <location evidence="1">Cilium axoneme</location>
    </subcellularLocation>
</comment>
<dbReference type="PROSITE" id="PS51450">
    <property type="entry name" value="LRR"/>
    <property type="match status" value="2"/>
</dbReference>
<accession>A0AAW1P7W5</accession>
<evidence type="ECO:0000313" key="6">
    <source>
        <dbReference type="EMBL" id="KAK9804932.1"/>
    </source>
</evidence>
<feature type="region of interest" description="Disordered" evidence="4">
    <location>
        <begin position="883"/>
        <end position="918"/>
    </location>
</feature>
<evidence type="ECO:0000259" key="5">
    <source>
        <dbReference type="Pfam" id="PF24667"/>
    </source>
</evidence>
<feature type="compositionally biased region" description="Low complexity" evidence="4">
    <location>
        <begin position="904"/>
        <end position="913"/>
    </location>
</feature>
<dbReference type="InterPro" id="IPR033551">
    <property type="entry name" value="DRC7/lobo"/>
</dbReference>
<dbReference type="GO" id="GO:0005930">
    <property type="term" value="C:axoneme"/>
    <property type="evidence" value="ECO:0007669"/>
    <property type="project" value="UniProtKB-SubCell"/>
</dbReference>
<organism evidence="6 7">
    <name type="scientific">Symbiochloris irregularis</name>
    <dbReference type="NCBI Taxonomy" id="706552"/>
    <lineage>
        <taxon>Eukaryota</taxon>
        <taxon>Viridiplantae</taxon>
        <taxon>Chlorophyta</taxon>
        <taxon>core chlorophytes</taxon>
        <taxon>Trebouxiophyceae</taxon>
        <taxon>Trebouxiales</taxon>
        <taxon>Trebouxiaceae</taxon>
        <taxon>Symbiochloris</taxon>
    </lineage>
</organism>
<reference evidence="6 7" key="1">
    <citation type="journal article" date="2024" name="Nat. Commun.">
        <title>Phylogenomics reveals the evolutionary origins of lichenization in chlorophyte algae.</title>
        <authorList>
            <person name="Puginier C."/>
            <person name="Libourel C."/>
            <person name="Otte J."/>
            <person name="Skaloud P."/>
            <person name="Haon M."/>
            <person name="Grisel S."/>
            <person name="Petersen M."/>
            <person name="Berrin J.G."/>
            <person name="Delaux P.M."/>
            <person name="Dal Grande F."/>
            <person name="Keller J."/>
        </authorList>
    </citation>
    <scope>NUCLEOTIDE SEQUENCE [LARGE SCALE GENOMIC DNA]</scope>
    <source>
        <strain evidence="6 7">SAG 2036</strain>
    </source>
</reference>
<feature type="region of interest" description="Disordered" evidence="4">
    <location>
        <begin position="1714"/>
        <end position="1768"/>
    </location>
</feature>
<dbReference type="Pfam" id="PF24667">
    <property type="entry name" value="MORN_DRC7"/>
    <property type="match status" value="1"/>
</dbReference>
<dbReference type="Gene3D" id="3.80.10.10">
    <property type="entry name" value="Ribonuclease Inhibitor"/>
    <property type="match status" value="1"/>
</dbReference>
<dbReference type="SMART" id="SM00369">
    <property type="entry name" value="LRR_TYP"/>
    <property type="match status" value="3"/>
</dbReference>
<dbReference type="SMART" id="SM00364">
    <property type="entry name" value="LRR_BAC"/>
    <property type="match status" value="2"/>
</dbReference>
<dbReference type="PANTHER" id="PTHR35249:SF2">
    <property type="entry name" value="DYNEIN REGULATORY COMPLEX SUBUNIT 7"/>
    <property type="match status" value="1"/>
</dbReference>